<dbReference type="SMART" id="SM00636">
    <property type="entry name" value="Glyco_18"/>
    <property type="match status" value="1"/>
</dbReference>
<dbReference type="SUPFAM" id="SSF54556">
    <property type="entry name" value="Chitinase insertion domain"/>
    <property type="match status" value="1"/>
</dbReference>
<evidence type="ECO:0000256" key="4">
    <source>
        <dbReference type="ARBA" id="ARBA00023026"/>
    </source>
</evidence>
<evidence type="ECO:0000313" key="8">
    <source>
        <dbReference type="Proteomes" id="UP001174691"/>
    </source>
</evidence>
<dbReference type="InterPro" id="IPR017853">
    <property type="entry name" value="GH"/>
</dbReference>
<evidence type="ECO:0000313" key="7">
    <source>
        <dbReference type="EMBL" id="KAJ9136985.1"/>
    </source>
</evidence>
<feature type="domain" description="Chitinase II/V-like catalytic" evidence="6">
    <location>
        <begin position="225"/>
        <end position="475"/>
    </location>
</feature>
<dbReference type="GO" id="GO:0008843">
    <property type="term" value="F:endochitinase activity"/>
    <property type="evidence" value="ECO:0007669"/>
    <property type="project" value="UniProtKB-EC"/>
</dbReference>
<dbReference type="GO" id="GO:0008061">
    <property type="term" value="F:chitin binding"/>
    <property type="evidence" value="ECO:0007669"/>
    <property type="project" value="UniProtKB-KW"/>
</dbReference>
<evidence type="ECO:0000256" key="5">
    <source>
        <dbReference type="ARBA" id="ARBA00023295"/>
    </source>
</evidence>
<dbReference type="InterPro" id="IPR001223">
    <property type="entry name" value="Glyco_hydro18_cat"/>
</dbReference>
<dbReference type="Pfam" id="PF00704">
    <property type="entry name" value="Glyco_hydro_18"/>
    <property type="match status" value="1"/>
</dbReference>
<keyword evidence="7" id="KW-0378">Hydrolase</keyword>
<dbReference type="InterPro" id="IPR011583">
    <property type="entry name" value="Chitinase_II/V-like_cat"/>
</dbReference>
<evidence type="ECO:0000256" key="3">
    <source>
        <dbReference type="ARBA" id="ARBA00022669"/>
    </source>
</evidence>
<comment type="caution">
    <text evidence="7">The sequence shown here is derived from an EMBL/GenBank/DDBJ whole genome shotgun (WGS) entry which is preliminary data.</text>
</comment>
<dbReference type="AlphaFoldDB" id="A0AA38VN04"/>
<reference evidence="7" key="1">
    <citation type="submission" date="2022-07" db="EMBL/GenBank/DDBJ databases">
        <title>Fungi with potential for degradation of polypropylene.</title>
        <authorList>
            <person name="Gostincar C."/>
        </authorList>
    </citation>
    <scope>NUCLEOTIDE SEQUENCE</scope>
    <source>
        <strain evidence="7">EXF-13287</strain>
    </source>
</reference>
<keyword evidence="3" id="KW-0147">Chitin-binding</keyword>
<dbReference type="InterPro" id="IPR029070">
    <property type="entry name" value="Chitinase_insertion_sf"/>
</dbReference>
<sequence>MTMNAVPVQTLTNVTFESGSWNETAPHHGIGLRILSKSTRRALSTGYTADDNGSFLLFVQTVTGTAGLYLGKDVNVQSAAPAALIHVCCSSGTMPDFTPKKNSDGSCATYAVVQDDTCSAIAAANDLTVDKIEATGTPPMPTPLAKAHCGPQKPGTKKPDNIDDIQTLNPCPLNACCDVWDQCSITAEFCTDTNTGAPGTAKASTNGCISNCGTNVVKGKAPARWISLGYYEAFDLGGRNCLYQDVRQIDTTKFSHIHFAFGDITSDYKGWTTWIDWEYPGEPELPATPPGADDEGMNYLAFLVVLKNLLPGKTVSIAAPASYWYLKQFPIDKISKVVDYIVFMTTIYTVSGTTTANSGKVVVGVSSYGRSFNMAEVGCYGKDCLFTGSATVSDATKGPCTNTAGYISDAELNIIMKNASRVNQNLLDSTSNSRTVVYDSNQWVAFVDESIRTARTGIYKGLGMAGTTNWATDLEKDNDAPSMGKSWTAYRLSIKNGDNLYAEGEHYGNWTDLKCNDPAIQNAAHIAPQGRWDMLDGPDAWKDVMKVWTSIQKLVGTHFTAGVSYTIHGPPMSDCGTLAETNNCQQTLQCDSNFEGGGSGAVG</sequence>
<evidence type="ECO:0000256" key="2">
    <source>
        <dbReference type="ARBA" id="ARBA00012729"/>
    </source>
</evidence>
<protein>
    <recommendedName>
        <fullName evidence="2">chitinase</fullName>
        <ecNumber evidence="2">3.2.1.14</ecNumber>
    </recommendedName>
</protein>
<keyword evidence="5" id="KW-0326">Glycosidase</keyword>
<dbReference type="InterPro" id="IPR053214">
    <property type="entry name" value="LysM12-like"/>
</dbReference>
<accession>A0AA38VN04</accession>
<keyword evidence="4" id="KW-0843">Virulence</keyword>
<dbReference type="EC" id="3.2.1.14" evidence="2"/>
<keyword evidence="8" id="KW-1185">Reference proteome</keyword>
<dbReference type="EMBL" id="JANBVN010000166">
    <property type="protein sequence ID" value="KAJ9136985.1"/>
    <property type="molecule type" value="Genomic_DNA"/>
</dbReference>
<dbReference type="CDD" id="cd00118">
    <property type="entry name" value="LysM"/>
    <property type="match status" value="1"/>
</dbReference>
<dbReference type="PANTHER" id="PTHR47700">
    <property type="entry name" value="V CHITINASE, PUTATIVE (AFU_ORTHOLOGUE AFUA_6G13720)-RELATED"/>
    <property type="match status" value="1"/>
</dbReference>
<gene>
    <name evidence="7" type="ORF">NKR19_g8360</name>
</gene>
<evidence type="ECO:0000259" key="6">
    <source>
        <dbReference type="SMART" id="SM00636"/>
    </source>
</evidence>
<dbReference type="Proteomes" id="UP001174691">
    <property type="component" value="Unassembled WGS sequence"/>
</dbReference>
<evidence type="ECO:0000256" key="1">
    <source>
        <dbReference type="ARBA" id="ARBA00008682"/>
    </source>
</evidence>
<proteinExistence type="inferred from homology"/>
<organism evidence="7 8">
    <name type="scientific">Coniochaeta hoffmannii</name>
    <dbReference type="NCBI Taxonomy" id="91930"/>
    <lineage>
        <taxon>Eukaryota</taxon>
        <taxon>Fungi</taxon>
        <taxon>Dikarya</taxon>
        <taxon>Ascomycota</taxon>
        <taxon>Pezizomycotina</taxon>
        <taxon>Sordariomycetes</taxon>
        <taxon>Sordariomycetidae</taxon>
        <taxon>Coniochaetales</taxon>
        <taxon>Coniochaetaceae</taxon>
        <taxon>Coniochaeta</taxon>
    </lineage>
</organism>
<dbReference type="GO" id="GO:0005975">
    <property type="term" value="P:carbohydrate metabolic process"/>
    <property type="evidence" value="ECO:0007669"/>
    <property type="project" value="InterPro"/>
</dbReference>
<dbReference type="SUPFAM" id="SSF51445">
    <property type="entry name" value="(Trans)glycosidases"/>
    <property type="match status" value="1"/>
</dbReference>
<name>A0AA38VN04_9PEZI</name>
<dbReference type="PANTHER" id="PTHR47700:SF1">
    <property type="entry name" value="CHITINASE"/>
    <property type="match status" value="1"/>
</dbReference>
<dbReference type="Gene3D" id="3.20.20.80">
    <property type="entry name" value="Glycosidases"/>
    <property type="match status" value="1"/>
</dbReference>
<comment type="similarity">
    <text evidence="1">Belongs to the glycosyl hydrolase 18 family. Chitinase class V subfamily.</text>
</comment>
<dbReference type="InterPro" id="IPR018392">
    <property type="entry name" value="LysM"/>
</dbReference>